<dbReference type="Pfam" id="PF08240">
    <property type="entry name" value="ADH_N"/>
    <property type="match status" value="1"/>
</dbReference>
<keyword evidence="3" id="KW-0862">Zinc</keyword>
<dbReference type="SMART" id="SM00829">
    <property type="entry name" value="PKS_ER"/>
    <property type="match status" value="1"/>
</dbReference>
<dbReference type="GO" id="GO:0016491">
    <property type="term" value="F:oxidoreductase activity"/>
    <property type="evidence" value="ECO:0007669"/>
    <property type="project" value="UniProtKB-KW"/>
</dbReference>
<comment type="caution">
    <text evidence="5">The sequence shown here is derived from an EMBL/GenBank/DDBJ whole genome shotgun (WGS) entry which is preliminary data.</text>
</comment>
<dbReference type="NCBIfam" id="TIGR02817">
    <property type="entry name" value="adh_fam_1"/>
    <property type="match status" value="1"/>
</dbReference>
<evidence type="ECO:0000313" key="5">
    <source>
        <dbReference type="EMBL" id="SIR04357.1"/>
    </source>
</evidence>
<name>A0A8G2CLK4_ACIRU</name>
<evidence type="ECO:0000256" key="1">
    <source>
        <dbReference type="ARBA" id="ARBA00010371"/>
    </source>
</evidence>
<dbReference type="Gene3D" id="3.40.50.720">
    <property type="entry name" value="NAD(P)-binding Rossmann-like Domain"/>
    <property type="match status" value="1"/>
</dbReference>
<organism evidence="5 6">
    <name type="scientific">Acidiphilium rubrum</name>
    <dbReference type="NCBI Taxonomy" id="526"/>
    <lineage>
        <taxon>Bacteria</taxon>
        <taxon>Pseudomonadati</taxon>
        <taxon>Pseudomonadota</taxon>
        <taxon>Alphaproteobacteria</taxon>
        <taxon>Acetobacterales</taxon>
        <taxon>Acidocellaceae</taxon>
        <taxon>Acidiphilium</taxon>
    </lineage>
</organism>
<dbReference type="InterPro" id="IPR013154">
    <property type="entry name" value="ADH-like_N"/>
</dbReference>
<keyword evidence="2" id="KW-0521">NADP</keyword>
<evidence type="ECO:0000256" key="3">
    <source>
        <dbReference type="RuleBase" id="RU364000"/>
    </source>
</evidence>
<dbReference type="InterPro" id="IPR036291">
    <property type="entry name" value="NAD(P)-bd_dom_sf"/>
</dbReference>
<dbReference type="PANTHER" id="PTHR44154:SF1">
    <property type="entry name" value="QUINONE OXIDOREDUCTASE"/>
    <property type="match status" value="1"/>
</dbReference>
<comment type="similarity">
    <text evidence="1 3">Belongs to the zinc-containing alcohol dehydrogenase family. Quinone oxidoreductase subfamily.</text>
</comment>
<dbReference type="RefSeq" id="WP_029311819.1">
    <property type="nucleotide sequence ID" value="NZ_FTNE01000014.1"/>
</dbReference>
<evidence type="ECO:0000256" key="2">
    <source>
        <dbReference type="ARBA" id="ARBA00022857"/>
    </source>
</evidence>
<keyword evidence="6" id="KW-1185">Reference proteome</keyword>
<dbReference type="AlphaFoldDB" id="A0A8G2CLK4"/>
<dbReference type="InterPro" id="IPR013149">
    <property type="entry name" value="ADH-like_C"/>
</dbReference>
<gene>
    <name evidence="5" type="ORF">SAMN05421828_11431</name>
</gene>
<reference evidence="5 6" key="1">
    <citation type="submission" date="2017-01" db="EMBL/GenBank/DDBJ databases">
        <authorList>
            <person name="Varghese N."/>
            <person name="Submissions S."/>
        </authorList>
    </citation>
    <scope>NUCLEOTIDE SEQUENCE [LARGE SCALE GENOMIC DNA]</scope>
    <source>
        <strain evidence="5 6">ATCC 35905</strain>
    </source>
</reference>
<feature type="domain" description="Enoyl reductase (ER)" evidence="4">
    <location>
        <begin position="16"/>
        <end position="332"/>
    </location>
</feature>
<dbReference type="PANTHER" id="PTHR44154">
    <property type="entry name" value="QUINONE OXIDOREDUCTASE"/>
    <property type="match status" value="1"/>
</dbReference>
<dbReference type="SUPFAM" id="SSF50129">
    <property type="entry name" value="GroES-like"/>
    <property type="match status" value="1"/>
</dbReference>
<dbReference type="Proteomes" id="UP000186308">
    <property type="component" value="Unassembled WGS sequence"/>
</dbReference>
<evidence type="ECO:0000259" key="4">
    <source>
        <dbReference type="SMART" id="SM00829"/>
    </source>
</evidence>
<dbReference type="InterPro" id="IPR051603">
    <property type="entry name" value="Zinc-ADH_QOR/CCCR"/>
</dbReference>
<dbReference type="CDD" id="cd08252">
    <property type="entry name" value="AL_MDR"/>
    <property type="match status" value="1"/>
</dbReference>
<dbReference type="InterPro" id="IPR011032">
    <property type="entry name" value="GroES-like_sf"/>
</dbReference>
<dbReference type="Gene3D" id="3.90.180.10">
    <property type="entry name" value="Medium-chain alcohol dehydrogenases, catalytic domain"/>
    <property type="match status" value="1"/>
</dbReference>
<keyword evidence="3" id="KW-0560">Oxidoreductase</keyword>
<dbReference type="GO" id="GO:0008270">
    <property type="term" value="F:zinc ion binding"/>
    <property type="evidence" value="ECO:0007669"/>
    <property type="project" value="InterPro"/>
</dbReference>
<accession>A0A8G2CLK4</accession>
<proteinExistence type="inferred from homology"/>
<sequence>MKAVAFTHSLPIAAEDALIDLDLPKPTPRRFDVLVEVKAVSVNPVDTKVRRRSEPLGEPRILGFDAAGIVRAVGSNVTNFGIGDEIYYAGAVDRPGSNAEFQVVDERIAARKPKTLTFAEAAALPLTTLTAWEMLFESFSIPRDRVRRDTLLIIGGAGGVGSMAIQLARRLTGLTVVATASRTETAEWCSALGAHHVINHHHDLAAQLDTIQLIAPTYIFCTNQVEHHWRALTALLAPHGRIGLIESTTSLDLSGIFNKSASVHTEYMFARSLHQSDDMIEQHNILQTVSRLIDQGILRTTMTTPMGQINAANLRRAHAAIESGSARGKIVLEGF</sequence>
<keyword evidence="3" id="KW-0479">Metal-binding</keyword>
<dbReference type="OrthoDB" id="9785812at2"/>
<protein>
    <recommendedName>
        <fullName evidence="3">Zinc-type alcohol dehydrogenase-like protein</fullName>
    </recommendedName>
</protein>
<dbReference type="SUPFAM" id="SSF51735">
    <property type="entry name" value="NAD(P)-binding Rossmann-fold domains"/>
    <property type="match status" value="1"/>
</dbReference>
<evidence type="ECO:0000313" key="6">
    <source>
        <dbReference type="Proteomes" id="UP000186308"/>
    </source>
</evidence>
<dbReference type="InterPro" id="IPR020843">
    <property type="entry name" value="ER"/>
</dbReference>
<dbReference type="Pfam" id="PF00107">
    <property type="entry name" value="ADH_zinc_N"/>
    <property type="match status" value="1"/>
</dbReference>
<dbReference type="EMBL" id="FTNE01000014">
    <property type="protein sequence ID" value="SIR04357.1"/>
    <property type="molecule type" value="Genomic_DNA"/>
</dbReference>
<dbReference type="InterPro" id="IPR014182">
    <property type="entry name" value="ADH_Zn_typ-1"/>
</dbReference>